<evidence type="ECO:0000313" key="3">
    <source>
        <dbReference type="Proteomes" id="UP001432027"/>
    </source>
</evidence>
<evidence type="ECO:0000313" key="2">
    <source>
        <dbReference type="EMBL" id="GMS83936.1"/>
    </source>
</evidence>
<keyword evidence="1" id="KW-0732">Signal</keyword>
<proteinExistence type="predicted"/>
<feature type="signal peptide" evidence="1">
    <location>
        <begin position="1"/>
        <end position="17"/>
    </location>
</feature>
<dbReference type="Proteomes" id="UP001432027">
    <property type="component" value="Unassembled WGS sequence"/>
</dbReference>
<reference evidence="2" key="1">
    <citation type="submission" date="2023-10" db="EMBL/GenBank/DDBJ databases">
        <title>Genome assembly of Pristionchus species.</title>
        <authorList>
            <person name="Yoshida K."/>
            <person name="Sommer R.J."/>
        </authorList>
    </citation>
    <scope>NUCLEOTIDE SEQUENCE</scope>
    <source>
        <strain evidence="2">RS0144</strain>
    </source>
</reference>
<feature type="chain" id="PRO_5043910399" evidence="1">
    <location>
        <begin position="18"/>
        <end position="182"/>
    </location>
</feature>
<keyword evidence="3" id="KW-1185">Reference proteome</keyword>
<organism evidence="2 3">
    <name type="scientific">Pristionchus entomophagus</name>
    <dbReference type="NCBI Taxonomy" id="358040"/>
    <lineage>
        <taxon>Eukaryota</taxon>
        <taxon>Metazoa</taxon>
        <taxon>Ecdysozoa</taxon>
        <taxon>Nematoda</taxon>
        <taxon>Chromadorea</taxon>
        <taxon>Rhabditida</taxon>
        <taxon>Rhabditina</taxon>
        <taxon>Diplogasteromorpha</taxon>
        <taxon>Diplogasteroidea</taxon>
        <taxon>Neodiplogasteridae</taxon>
        <taxon>Pristionchus</taxon>
    </lineage>
</organism>
<protein>
    <submittedName>
        <fullName evidence="2">Uncharacterized protein</fullName>
    </submittedName>
</protein>
<comment type="caution">
    <text evidence="2">The sequence shown here is derived from an EMBL/GenBank/DDBJ whole genome shotgun (WGS) entry which is preliminary data.</text>
</comment>
<name>A0AAV5SKQ9_9BILA</name>
<dbReference type="EMBL" id="BTSX01000002">
    <property type="protein sequence ID" value="GMS83936.1"/>
    <property type="molecule type" value="Genomic_DNA"/>
</dbReference>
<feature type="non-terminal residue" evidence="2">
    <location>
        <position position="1"/>
    </location>
</feature>
<sequence length="182" mass="20965">LQMQLYLSLLLPLLVVAPPVPEIPESSQLKATYAISDLTPKVFVRTDELELNSTSCLQYSFNLMAERVKLKAYECLMGENGYCIMNKHAYVRKSGKATVGCSSLRPWYRHSKTYTFYFTLERRERKYGNRVQLKRKRARKVRSDGHIDAKKVGELILDGVRPCSEVCNFEEMPVPPKQARID</sequence>
<dbReference type="AlphaFoldDB" id="A0AAV5SKQ9"/>
<accession>A0AAV5SKQ9</accession>
<gene>
    <name evidence="2" type="ORF">PENTCL1PPCAC_6111</name>
</gene>
<evidence type="ECO:0000256" key="1">
    <source>
        <dbReference type="SAM" id="SignalP"/>
    </source>
</evidence>